<dbReference type="RefSeq" id="WP_013553940.1">
    <property type="nucleotide sequence ID" value="NC_014935.1"/>
</dbReference>
<dbReference type="SUPFAM" id="SSF53067">
    <property type="entry name" value="Actin-like ATPase domain"/>
    <property type="match status" value="1"/>
</dbReference>
<dbReference type="KEGG" id="nsa:Nitsa_0987"/>
<dbReference type="InterPro" id="IPR000600">
    <property type="entry name" value="ROK"/>
</dbReference>
<dbReference type="HOGENOM" id="CLU_036604_0_1_7"/>
<dbReference type="OrthoDB" id="9810372at2"/>
<name>E6X3G9_NITSE</name>
<keyword evidence="3" id="KW-1185">Reference proteome</keyword>
<sequence>MNLAVDLGGTWLRWEIPGKDRGRVASAEVDPTGYLRRLIEEYGIEKVAISFAGQVHENHILSAPNIAEGFDPAALGIPYRIENDLKCAALAEGRYWGSESLVALYSGTGLGSAALEKGKLIRGAHNLAGEIGHVPYRKAPFRCGCGKDNCLELYASGSGIEKWAKHLHIEASLDHPEIHALYSEALLHASATELTLLNQELLVLGGGVITHRPALVEYLKERLPDYAPSFALEGCRIELTRLENASLEGAKILLERFV</sequence>
<dbReference type="Proteomes" id="UP000008633">
    <property type="component" value="Chromosome"/>
</dbReference>
<dbReference type="AlphaFoldDB" id="E6X3G9"/>
<proteinExistence type="inferred from homology"/>
<gene>
    <name evidence="2" type="ordered locus">Nitsa_0987</name>
</gene>
<dbReference type="InterPro" id="IPR043129">
    <property type="entry name" value="ATPase_NBD"/>
</dbReference>
<protein>
    <submittedName>
        <fullName evidence="2">ROK family protein</fullName>
    </submittedName>
</protein>
<reference evidence="3" key="2">
    <citation type="submission" date="2011-01" db="EMBL/GenBank/DDBJ databases">
        <title>The complete genome of Nitratifractor salsuginis DSM 16511.</title>
        <authorList>
            <consortium name="US DOE Joint Genome Institute (JGI-PGF)"/>
            <person name="Lucas S."/>
            <person name="Copeland A."/>
            <person name="Lapidus A."/>
            <person name="Bruce D."/>
            <person name="Goodwin L."/>
            <person name="Pitluck S."/>
            <person name="Kyrpides N."/>
            <person name="Mavromatis K."/>
            <person name="Ivanova N."/>
            <person name="Mikhailova N."/>
            <person name="Zeytun A."/>
            <person name="Detter J.C."/>
            <person name="Tapia R."/>
            <person name="Han C."/>
            <person name="Land M."/>
            <person name="Hauser L."/>
            <person name="Markowitz V."/>
            <person name="Cheng J.-F."/>
            <person name="Hugenholtz P."/>
            <person name="Woyke T."/>
            <person name="Wu D."/>
            <person name="Tindall B."/>
            <person name="Schuetze A."/>
            <person name="Brambilla E."/>
            <person name="Klenk H.-P."/>
            <person name="Eisen J.A."/>
        </authorList>
    </citation>
    <scope>NUCLEOTIDE SEQUENCE [LARGE SCALE GENOMIC DNA]</scope>
    <source>
        <strain evidence="3">DSM 16511 / JCM 12458 / E9I37-1</strain>
    </source>
</reference>
<dbReference type="STRING" id="749222.Nitsa_0987"/>
<dbReference type="Pfam" id="PF00480">
    <property type="entry name" value="ROK"/>
    <property type="match status" value="1"/>
</dbReference>
<evidence type="ECO:0000313" key="2">
    <source>
        <dbReference type="EMBL" id="ADV46246.1"/>
    </source>
</evidence>
<reference evidence="2 3" key="1">
    <citation type="journal article" date="2011" name="Stand. Genomic Sci.">
        <title>Complete genome sequence of Nitratifractor salsuginis type strain (E9I37-1).</title>
        <authorList>
            <person name="Anderson I."/>
            <person name="Sikorski J."/>
            <person name="Zeytun A."/>
            <person name="Nolan M."/>
            <person name="Lapidus A."/>
            <person name="Lucas S."/>
            <person name="Hammon N."/>
            <person name="Deshpande S."/>
            <person name="Cheng J.F."/>
            <person name="Tapia R."/>
            <person name="Han C."/>
            <person name="Goodwin L."/>
            <person name="Pitluck S."/>
            <person name="Liolios K."/>
            <person name="Pagani I."/>
            <person name="Ivanova N."/>
            <person name="Huntemann M."/>
            <person name="Mavromatis K."/>
            <person name="Ovchinikova G."/>
            <person name="Pati A."/>
            <person name="Chen A."/>
            <person name="Palaniappan K."/>
            <person name="Land M."/>
            <person name="Hauser L."/>
            <person name="Brambilla E.M."/>
            <person name="Ngatchou-Djao O.D."/>
            <person name="Rohde M."/>
            <person name="Tindall B.J."/>
            <person name="Goker M."/>
            <person name="Detter J.C."/>
            <person name="Woyke T."/>
            <person name="Bristow J."/>
            <person name="Eisen J.A."/>
            <person name="Markowitz V."/>
            <person name="Hugenholtz P."/>
            <person name="Klenk H.P."/>
            <person name="Kyrpides N.C."/>
        </authorList>
    </citation>
    <scope>NUCLEOTIDE SEQUENCE [LARGE SCALE GENOMIC DNA]</scope>
    <source>
        <strain evidence="3">DSM 16511 / JCM 12458 / E9I37-1</strain>
    </source>
</reference>
<dbReference type="EMBL" id="CP002452">
    <property type="protein sequence ID" value="ADV46246.1"/>
    <property type="molecule type" value="Genomic_DNA"/>
</dbReference>
<dbReference type="PANTHER" id="PTHR18964:SF149">
    <property type="entry name" value="BIFUNCTIONAL UDP-N-ACETYLGLUCOSAMINE 2-EPIMERASE_N-ACETYLMANNOSAMINE KINASE"/>
    <property type="match status" value="1"/>
</dbReference>
<organism evidence="2 3">
    <name type="scientific">Nitratifractor salsuginis (strain DSM 16511 / JCM 12458 / E9I37-1)</name>
    <dbReference type="NCBI Taxonomy" id="749222"/>
    <lineage>
        <taxon>Bacteria</taxon>
        <taxon>Pseudomonadati</taxon>
        <taxon>Campylobacterota</taxon>
        <taxon>Epsilonproteobacteria</taxon>
        <taxon>Campylobacterales</taxon>
        <taxon>Sulfurovaceae</taxon>
        <taxon>Nitratifractor</taxon>
    </lineage>
</organism>
<dbReference type="PANTHER" id="PTHR18964">
    <property type="entry name" value="ROK (REPRESSOR, ORF, KINASE) FAMILY"/>
    <property type="match status" value="1"/>
</dbReference>
<evidence type="ECO:0000256" key="1">
    <source>
        <dbReference type="ARBA" id="ARBA00006479"/>
    </source>
</evidence>
<dbReference type="Gene3D" id="3.30.420.40">
    <property type="match status" value="2"/>
</dbReference>
<evidence type="ECO:0000313" key="3">
    <source>
        <dbReference type="Proteomes" id="UP000008633"/>
    </source>
</evidence>
<dbReference type="eggNOG" id="COG1940">
    <property type="taxonomic scope" value="Bacteria"/>
</dbReference>
<comment type="similarity">
    <text evidence="1">Belongs to the ROK (NagC/XylR) family.</text>
</comment>
<accession>E6X3G9</accession>